<proteinExistence type="predicted"/>
<dbReference type="PANTHER" id="PTHR31424">
    <property type="entry name" value="PROTEIN CBG23806"/>
    <property type="match status" value="1"/>
</dbReference>
<feature type="compositionally biased region" description="Polar residues" evidence="2">
    <location>
        <begin position="101"/>
        <end position="110"/>
    </location>
</feature>
<evidence type="ECO:0000256" key="1">
    <source>
        <dbReference type="SAM" id="Coils"/>
    </source>
</evidence>
<organism evidence="3">
    <name type="scientific">Aureoumbra lagunensis</name>
    <dbReference type="NCBI Taxonomy" id="44058"/>
    <lineage>
        <taxon>Eukaryota</taxon>
        <taxon>Sar</taxon>
        <taxon>Stramenopiles</taxon>
        <taxon>Ochrophyta</taxon>
        <taxon>Pelagophyceae</taxon>
        <taxon>Pelagomonadales</taxon>
        <taxon>Aureoumbra</taxon>
    </lineage>
</organism>
<evidence type="ECO:0000256" key="2">
    <source>
        <dbReference type="SAM" id="MobiDB-lite"/>
    </source>
</evidence>
<name>A0A7S3NMG1_9STRA</name>
<gene>
    <name evidence="3" type="ORF">ALAG00032_LOCUS10868</name>
</gene>
<dbReference type="EMBL" id="HBIJ01016306">
    <property type="protein sequence ID" value="CAE0370104.1"/>
    <property type="molecule type" value="Transcribed_RNA"/>
</dbReference>
<keyword evidence="1" id="KW-0175">Coiled coil</keyword>
<sequence>MNKKFCRQNKLYLVNGQDPHPRIPYGKNNAGTRLKWYTYGQPLDPDASVERYHRPNHPQHLEYPWRLKSHIDKCTGKCNARVLRPRSSPIERQSAPKRVSPSAQEENSPSPVKPTGMATQTTPVGKFDKSVSVPTPIPETPLDQQNKRRRIAGKEVTIDPTDLETRELSLEELCAGYAVVKRMSRFDDGVTIITFPPQITLNNKFLTYAHVVKRTTDEIDGRASRKHARAAEWHIKRAGNDDFNDGLEMVAKRNKESYREVGRRIKLILPDRMSALDSLTLMSSANLTYAQYRMVAKIISGSTGVDVLAPESQVRANITADDPVEFESGRVELIVKDKSTEVAFGRVVSLFESMEKYVAMVYQKPELLRDDLERIPESDRRSPLADTICIKLMCDKGGNSTKFGWVLIQRKNANSANNFQVLAEYEGPDDHDSLNTVIFSHFSEELNFLPHNPKIAICLSGDCAVAKILPSEFQVNTTASGAPMITIIDEQPQEVSTLVDYGNAGMEVEGTFWSYIQLGDSLIGVGLFMTGTTTPQFFFEFRTPLKVFPELKVTVKVIKPFIAGDYAFYCELCGHQGSSAMFPCVWCQASDKNDIQKGSWRDLSPKPKARSLSLMHGHFTKYNASVKKTPKIAQSVFNITKRPLLSSVDWNDMLYIAPIVLHLFLGTIVKLYDLLLKDVRQQLDGLDVNHCQLLQQIQETNDFISGLEKDIKNVTDSQQKNIKSLAALQGQAKSLLKNQVLNVSETTAMSKGVSKENFDRAQTLKALVNEVRIKKDEDTIALQSLKKELERYKTRVEALNTAAGKPGQFEEALEKFLQHHDIRRQAYYSGAFVGNHVNKLLLNFNGMWDFLYAAAEKIGTNESESASVYSQAVANLVARLQPIWSAFAKLHDLARACRLLSDREVEELCDACHNASNEARKAYPGVHVQLKLHIIEAHLPPFVKHWRSAGLFAEDAVESIHALVNRLNRRFACLHGDLKQTSKMTALETLGRCDVQSRAQTIQNIRKRGPYKKKTS</sequence>
<feature type="region of interest" description="Disordered" evidence="2">
    <location>
        <begin position="82"/>
        <end position="148"/>
    </location>
</feature>
<dbReference type="PANTHER" id="PTHR31424:SF3">
    <property type="entry name" value="RING-TYPE DOMAIN-CONTAINING PROTEIN"/>
    <property type="match status" value="1"/>
</dbReference>
<reference evidence="3" key="1">
    <citation type="submission" date="2021-01" db="EMBL/GenBank/DDBJ databases">
        <authorList>
            <person name="Corre E."/>
            <person name="Pelletier E."/>
            <person name="Niang G."/>
            <person name="Scheremetjew M."/>
            <person name="Finn R."/>
            <person name="Kale V."/>
            <person name="Holt S."/>
            <person name="Cochrane G."/>
            <person name="Meng A."/>
            <person name="Brown T."/>
            <person name="Cohen L."/>
        </authorList>
    </citation>
    <scope>NUCLEOTIDE SEQUENCE</scope>
    <source>
        <strain evidence="3">CCMP1510</strain>
    </source>
</reference>
<dbReference type="Pfam" id="PF06918">
    <property type="entry name" value="DUF1280"/>
    <property type="match status" value="1"/>
</dbReference>
<evidence type="ECO:0000313" key="3">
    <source>
        <dbReference type="EMBL" id="CAE0370104.1"/>
    </source>
</evidence>
<dbReference type="InterPro" id="IPR009689">
    <property type="entry name" value="DUF1280"/>
</dbReference>
<dbReference type="AlphaFoldDB" id="A0A7S3NMG1"/>
<protein>
    <submittedName>
        <fullName evidence="3">Uncharacterized protein</fullName>
    </submittedName>
</protein>
<accession>A0A7S3NMG1</accession>
<feature type="coiled-coil region" evidence="1">
    <location>
        <begin position="775"/>
        <end position="802"/>
    </location>
</feature>